<reference evidence="2" key="1">
    <citation type="submission" date="2014-03" db="EMBL/GenBank/DDBJ databases">
        <authorList>
            <person name="Zhang G."/>
            <person name="Zhu L."/>
            <person name="Fang P."/>
        </authorList>
    </citation>
    <scope>NUCLEOTIDE SEQUENCE</scope>
    <source>
        <strain evidence="2">NS1</strain>
        <plasmid evidence="2">pNSL1</plasmid>
    </source>
</reference>
<name>A0A097SQL9_9NOCA</name>
<keyword evidence="2" id="KW-0614">Plasmid</keyword>
<dbReference type="AlphaFoldDB" id="A0A097SQL9"/>
<sequence length="283" mass="31154">MASTRSSLTPGPRIPTSSWAFCSNAPDSFCTAIRACWIWMCRLPSSRSPRLPTGGPVSYAVRRRARGQLAGAGRTVRTSARLLYDVLTFVYDRLGFDILDDAVFQDLVIARIVEPTSKTDALRVLDDLGADPMSCKTIQRHLTQVIATVIVIGSPRRCFEFAAETGGLGLSLFDVTTLYFEAEKEATCARSATRKSAGSIRRSWSICSSTALGSRWRSAVSKATRPKPTPWFRSCARSRPATDRGRGDDHRRRRRHAVGIESVRPGRGGPEVQRRLAGHEGAR</sequence>
<proteinExistence type="predicted"/>
<geneLocation type="plasmid" evidence="2">
    <name>pNSL1</name>
</geneLocation>
<accession>A0A097SQL9</accession>
<evidence type="ECO:0000313" key="2">
    <source>
        <dbReference type="EMBL" id="AIU93812.1"/>
    </source>
</evidence>
<dbReference type="EMBL" id="KJ605395">
    <property type="protein sequence ID" value="AIU93812.1"/>
    <property type="molecule type" value="Genomic_DNA"/>
</dbReference>
<evidence type="ECO:0000256" key="1">
    <source>
        <dbReference type="SAM" id="MobiDB-lite"/>
    </source>
</evidence>
<feature type="compositionally biased region" description="Basic and acidic residues" evidence="1">
    <location>
        <begin position="240"/>
        <end position="250"/>
    </location>
</feature>
<feature type="compositionally biased region" description="Basic and acidic residues" evidence="1">
    <location>
        <begin position="272"/>
        <end position="283"/>
    </location>
</feature>
<gene>
    <name evidence="2" type="ORF">LRS1606.378</name>
</gene>
<feature type="region of interest" description="Disordered" evidence="1">
    <location>
        <begin position="218"/>
        <end position="283"/>
    </location>
</feature>
<organism evidence="2">
    <name type="scientific">Rhodococcus sp. NS1</name>
    <dbReference type="NCBI Taxonomy" id="402236"/>
    <lineage>
        <taxon>Bacteria</taxon>
        <taxon>Bacillati</taxon>
        <taxon>Actinomycetota</taxon>
        <taxon>Actinomycetes</taxon>
        <taxon>Mycobacteriales</taxon>
        <taxon>Nocardiaceae</taxon>
        <taxon>Rhodococcus</taxon>
    </lineage>
</organism>
<protein>
    <submittedName>
        <fullName evidence="2">Uncharacterized protein</fullName>
    </submittedName>
</protein>